<dbReference type="EMBL" id="JAEHOE010000056">
    <property type="protein sequence ID" value="KAG2491064.1"/>
    <property type="molecule type" value="Genomic_DNA"/>
</dbReference>
<feature type="compositionally biased region" description="Pro residues" evidence="1">
    <location>
        <begin position="292"/>
        <end position="302"/>
    </location>
</feature>
<accession>A0A836BXD7</accession>
<reference evidence="2" key="1">
    <citation type="journal article" date="2020" name="bioRxiv">
        <title>Comparative genomics of Chlamydomonas.</title>
        <authorList>
            <person name="Craig R.J."/>
            <person name="Hasan A.R."/>
            <person name="Ness R.W."/>
            <person name="Keightley P.D."/>
        </authorList>
    </citation>
    <scope>NUCLEOTIDE SEQUENCE</scope>
    <source>
        <strain evidence="2">CCAP 11/70</strain>
    </source>
</reference>
<proteinExistence type="predicted"/>
<keyword evidence="3" id="KW-1185">Reference proteome</keyword>
<dbReference type="Proteomes" id="UP000612055">
    <property type="component" value="Unassembled WGS sequence"/>
</dbReference>
<protein>
    <submittedName>
        <fullName evidence="2">Uncharacterized protein</fullName>
    </submittedName>
</protein>
<comment type="caution">
    <text evidence="2">The sequence shown here is derived from an EMBL/GenBank/DDBJ whole genome shotgun (WGS) entry which is preliminary data.</text>
</comment>
<organism evidence="2 3">
    <name type="scientific">Edaphochlamys debaryana</name>
    <dbReference type="NCBI Taxonomy" id="47281"/>
    <lineage>
        <taxon>Eukaryota</taxon>
        <taxon>Viridiplantae</taxon>
        <taxon>Chlorophyta</taxon>
        <taxon>core chlorophytes</taxon>
        <taxon>Chlorophyceae</taxon>
        <taxon>CS clade</taxon>
        <taxon>Chlamydomonadales</taxon>
        <taxon>Chlamydomonadales incertae sedis</taxon>
        <taxon>Edaphochlamys</taxon>
    </lineage>
</organism>
<evidence type="ECO:0000313" key="3">
    <source>
        <dbReference type="Proteomes" id="UP000612055"/>
    </source>
</evidence>
<evidence type="ECO:0000313" key="2">
    <source>
        <dbReference type="EMBL" id="KAG2491064.1"/>
    </source>
</evidence>
<sequence length="370" mass="37922">MAQLLSPSSAELVFMLGASLRCCESLSEPTRDADYAAVSSEKASFTEWLLLSQADRQALAQATCRRASSSLSHLHRLSRSESGCAGSTSQAERPIGELLEALRGAGLDAALVQPAACSAASPSFCMRHPYLLIHPSPETEGDEAGPDVTTPAAVSAAAAAEPVLIETCLRELFRAAPSTPEYAAAVEALPEVWVGPRCELLELAGCMCTALALNFREQGLHVPPWRRRTAVMARWDLGHLDPAPANTGAEAGVCAEPGPGAARANSWPLGPEHPAFGLLPAAEALAAGLPRPELPPLPPSPPQAGAAAAAAAHGSGSWSWAGVDAALQGPAAVCPAKPAAGRAFSGARGPAQQPARVVVGFALPETARAG</sequence>
<name>A0A836BXD7_9CHLO</name>
<dbReference type="PANTHER" id="PTHR31579">
    <property type="entry name" value="OS03G0796600 PROTEIN"/>
    <property type="match status" value="1"/>
</dbReference>
<dbReference type="InterPro" id="IPR006502">
    <property type="entry name" value="PDDEXK-like"/>
</dbReference>
<dbReference type="Pfam" id="PF04720">
    <property type="entry name" value="PDDEXK_6"/>
    <property type="match status" value="1"/>
</dbReference>
<evidence type="ECO:0000256" key="1">
    <source>
        <dbReference type="SAM" id="MobiDB-lite"/>
    </source>
</evidence>
<dbReference type="AlphaFoldDB" id="A0A836BXD7"/>
<dbReference type="PANTHER" id="PTHR31579:SF1">
    <property type="entry name" value="OS03G0796600 PROTEIN"/>
    <property type="match status" value="1"/>
</dbReference>
<feature type="region of interest" description="Disordered" evidence="1">
    <location>
        <begin position="290"/>
        <end position="310"/>
    </location>
</feature>
<dbReference type="OrthoDB" id="691424at2759"/>
<gene>
    <name evidence="2" type="ORF">HYH03_010510</name>
</gene>